<evidence type="ECO:0000313" key="2">
    <source>
        <dbReference type="Proteomes" id="UP000295083"/>
    </source>
</evidence>
<organism evidence="1 2">
    <name type="scientific">Colletotrichum spinosum</name>
    <dbReference type="NCBI Taxonomy" id="1347390"/>
    <lineage>
        <taxon>Eukaryota</taxon>
        <taxon>Fungi</taxon>
        <taxon>Dikarya</taxon>
        <taxon>Ascomycota</taxon>
        <taxon>Pezizomycotina</taxon>
        <taxon>Sordariomycetes</taxon>
        <taxon>Hypocreomycetidae</taxon>
        <taxon>Glomerellales</taxon>
        <taxon>Glomerellaceae</taxon>
        <taxon>Colletotrichum</taxon>
        <taxon>Colletotrichum orbiculare species complex</taxon>
    </lineage>
</organism>
<name>A0A4R8QDX8_9PEZI</name>
<comment type="caution">
    <text evidence="1">The sequence shown here is derived from an EMBL/GenBank/DDBJ whole genome shotgun (WGS) entry which is preliminary data.</text>
</comment>
<dbReference type="EMBL" id="QAPG01000086">
    <property type="protein sequence ID" value="TDZ32093.1"/>
    <property type="molecule type" value="Genomic_DNA"/>
</dbReference>
<evidence type="ECO:0000313" key="1">
    <source>
        <dbReference type="EMBL" id="TDZ32093.1"/>
    </source>
</evidence>
<keyword evidence="2" id="KW-1185">Reference proteome</keyword>
<dbReference type="Proteomes" id="UP000295083">
    <property type="component" value="Unassembled WGS sequence"/>
</dbReference>
<dbReference type="AlphaFoldDB" id="A0A4R8QDX8"/>
<gene>
    <name evidence="1" type="ORF">C8035_v012336</name>
</gene>
<sequence length="96" mass="10477">MQLTATAFVEITSPEDASSQGSLDGTTNDWSDVATCQGKASDMVESVSLQVRPPASLDRVRAKPAAPAPTRSLVEMWRWWKTLLTGTALLSLWEVR</sequence>
<accession>A0A4R8QDX8</accession>
<proteinExistence type="predicted"/>
<reference evidence="1 2" key="1">
    <citation type="submission" date="2018-11" db="EMBL/GenBank/DDBJ databases">
        <title>Genome sequence and assembly of Colletotrichum spinosum.</title>
        <authorList>
            <person name="Gan P."/>
            <person name="Shirasu K."/>
        </authorList>
    </citation>
    <scope>NUCLEOTIDE SEQUENCE [LARGE SCALE GENOMIC DNA]</scope>
    <source>
        <strain evidence="1 2">CBS 515.97</strain>
    </source>
</reference>
<protein>
    <submittedName>
        <fullName evidence="1">Uncharacterized protein</fullName>
    </submittedName>
</protein>